<feature type="region of interest" description="Disordered" evidence="1">
    <location>
        <begin position="225"/>
        <end position="267"/>
    </location>
</feature>
<feature type="compositionally biased region" description="Low complexity" evidence="1">
    <location>
        <begin position="111"/>
        <end position="145"/>
    </location>
</feature>
<evidence type="ECO:0000256" key="1">
    <source>
        <dbReference type="SAM" id="MobiDB-lite"/>
    </source>
</evidence>
<feature type="compositionally biased region" description="Low complexity" evidence="1">
    <location>
        <begin position="388"/>
        <end position="407"/>
    </location>
</feature>
<gene>
    <name evidence="3" type="ORF">SEUCBS140593_008868</name>
</gene>
<keyword evidence="2" id="KW-0472">Membrane</keyword>
<keyword evidence="2" id="KW-1133">Transmembrane helix</keyword>
<protein>
    <submittedName>
        <fullName evidence="3">Uncharacterized protein</fullName>
    </submittedName>
</protein>
<feature type="compositionally biased region" description="Basic and acidic residues" evidence="1">
    <location>
        <begin position="336"/>
        <end position="374"/>
    </location>
</feature>
<name>A0ABP0CQQ5_9PEZI</name>
<feature type="region of interest" description="Disordered" evidence="1">
    <location>
        <begin position="388"/>
        <end position="419"/>
    </location>
</feature>
<feature type="compositionally biased region" description="Acidic residues" evidence="1">
    <location>
        <begin position="255"/>
        <end position="264"/>
    </location>
</feature>
<feature type="region of interest" description="Disordered" evidence="1">
    <location>
        <begin position="86"/>
        <end position="145"/>
    </location>
</feature>
<evidence type="ECO:0000256" key="2">
    <source>
        <dbReference type="SAM" id="Phobius"/>
    </source>
</evidence>
<feature type="compositionally biased region" description="Basic and acidic residues" evidence="1">
    <location>
        <begin position="241"/>
        <end position="254"/>
    </location>
</feature>
<keyword evidence="2" id="KW-0812">Transmembrane</keyword>
<evidence type="ECO:0000313" key="3">
    <source>
        <dbReference type="EMBL" id="CAK7234221.1"/>
    </source>
</evidence>
<keyword evidence="4" id="KW-1185">Reference proteome</keyword>
<feature type="region of interest" description="Disordered" evidence="1">
    <location>
        <begin position="314"/>
        <end position="374"/>
    </location>
</feature>
<dbReference type="Proteomes" id="UP001642482">
    <property type="component" value="Unassembled WGS sequence"/>
</dbReference>
<organism evidence="3 4">
    <name type="scientific">Sporothrix eucalyptigena</name>
    <dbReference type="NCBI Taxonomy" id="1812306"/>
    <lineage>
        <taxon>Eukaryota</taxon>
        <taxon>Fungi</taxon>
        <taxon>Dikarya</taxon>
        <taxon>Ascomycota</taxon>
        <taxon>Pezizomycotina</taxon>
        <taxon>Sordariomycetes</taxon>
        <taxon>Sordariomycetidae</taxon>
        <taxon>Ophiostomatales</taxon>
        <taxon>Ophiostomataceae</taxon>
        <taxon>Sporothrix</taxon>
    </lineage>
</organism>
<comment type="caution">
    <text evidence="3">The sequence shown here is derived from an EMBL/GenBank/DDBJ whole genome shotgun (WGS) entry which is preliminary data.</text>
</comment>
<evidence type="ECO:0000313" key="4">
    <source>
        <dbReference type="Proteomes" id="UP001642482"/>
    </source>
</evidence>
<feature type="transmembrane region" description="Helical" evidence="2">
    <location>
        <begin position="509"/>
        <end position="530"/>
    </location>
</feature>
<sequence>MSSSEGPSEGVTVAKTVIEVAETTITAIKAETNGTTTTATTVTTRAVSPSADVVKKVIEAPSSTVVDVVDVTEKVETKVESAKPLLPKPVASKPAATKASPSKTGAAKTVPKATPVKTNPAKATPAKAGPSKDTPAKAPAAKAPVTKTAPPGYKLIKVKNADGKIIIVKKKLTEDEIAAAEKKGEEVKPDNTASEQTKSVEYKIVSIPQSDGTLVKVRRAVHPEDVAGKKKSTTSNTATNKDGKAVAVTEKEDNGVDDDDEPMDEATRNDMIRKQKHKFRMGRSRKYRRKLIRGFAMQLIGELPDIEIDSHGFQDGDQVISDDDSDLDFDSDNDMTGDHHDHDHDHDDNDHDGSDHDHNDHDGKDHDGDKGGFDIKTKKIASEAYDTVATQTQKKKPATTATVTAVPNKSKDGAEDAAPGVKKAPAVKIKATEKDTYKMTDKDLEKLDEHKPVSRLAHSWENFSFYAMASLSVILPMLFVLLAIGATIMNGRLVGSHWDSVSDAIKFAVSVWPIVFAAVVAQCFKTYATYKVERGIKLMQLEQLVGSNSFASAIKQPLLLRRLDLYTLAIFAAWCLSPIGSQALVRVQTAKWTQSCTNSTMWYLSRNGINPVFDAITDGYYKDNNDDGTHLQQATITFNALFDPVPAGDPSTHYYQDTWGNPQTIKKNGYASSVFGTPYFMTDSMFYAADNAAYYGNTPITQALNKNYPEDTTMQSESFEFPIRSSYFSFECDSWQVLSSGDMADKIDHYTLESTDTLTVTTPTYYMAFGYTDDEMESGWDDDPANSPTMMRWGSFNWPYNNANYTSSELLQINDTYPTYAPFSNSTITYSYTECAMEQVYIEYNVSCSITAENYVYGASYECYSKTETIKNLTGSAENHTNFYPFTLDFIDAVKPTQYTSFTTITPFERFLASDGLKFDTLFQFDDDIPPPGHINSSYAYWYNMTNNTTPGKFGETFSLAFNTWMDTGYCPGSCRTTLPSLLLDLSQTAKIPLATEEKMANGSTILGNVLLIPASMFESSVAQWCYTENYVYVIRPAYLVLLYICSVGLLFLGIASVVIESRVVAPDILGYASTVARNSRYLHLPATTPGMSGADRVRKFGGTVVMMQDVKKDADVGKIALGNKKHDSAPLRVDRTYR</sequence>
<feature type="transmembrane region" description="Helical" evidence="2">
    <location>
        <begin position="1038"/>
        <end position="1060"/>
    </location>
</feature>
<reference evidence="3 4" key="1">
    <citation type="submission" date="2024-01" db="EMBL/GenBank/DDBJ databases">
        <authorList>
            <person name="Allen C."/>
            <person name="Tagirdzhanova G."/>
        </authorList>
    </citation>
    <scope>NUCLEOTIDE SEQUENCE [LARGE SCALE GENOMIC DNA]</scope>
</reference>
<accession>A0ABP0CQQ5</accession>
<proteinExistence type="predicted"/>
<feature type="compositionally biased region" description="Low complexity" evidence="1">
    <location>
        <begin position="88"/>
        <end position="104"/>
    </location>
</feature>
<feature type="transmembrane region" description="Helical" evidence="2">
    <location>
        <begin position="465"/>
        <end position="489"/>
    </location>
</feature>
<feature type="compositionally biased region" description="Acidic residues" evidence="1">
    <location>
        <begin position="320"/>
        <end position="335"/>
    </location>
</feature>
<dbReference type="EMBL" id="CAWUHD010000131">
    <property type="protein sequence ID" value="CAK7234221.1"/>
    <property type="molecule type" value="Genomic_DNA"/>
</dbReference>